<name>A0A7K1GKJ1_9FLAO</name>
<evidence type="ECO:0000313" key="3">
    <source>
        <dbReference type="EMBL" id="MTH29387.1"/>
    </source>
</evidence>
<evidence type="ECO:0000313" key="4">
    <source>
        <dbReference type="Proteomes" id="UP000488936"/>
    </source>
</evidence>
<organism evidence="3 4">
    <name type="scientific">Myroides pelagicus</name>
    <dbReference type="NCBI Taxonomy" id="270914"/>
    <lineage>
        <taxon>Bacteria</taxon>
        <taxon>Pseudomonadati</taxon>
        <taxon>Bacteroidota</taxon>
        <taxon>Flavobacteriia</taxon>
        <taxon>Flavobacteriales</taxon>
        <taxon>Flavobacteriaceae</taxon>
        <taxon>Myroides</taxon>
    </lineage>
</organism>
<proteinExistence type="predicted"/>
<protein>
    <recommendedName>
        <fullName evidence="5">DUF4381 family protein</fullName>
    </recommendedName>
</protein>
<accession>A0A7K1GKJ1</accession>
<keyword evidence="4" id="KW-1185">Reference proteome</keyword>
<feature type="transmembrane region" description="Helical" evidence="1">
    <location>
        <begin position="149"/>
        <end position="170"/>
    </location>
</feature>
<gene>
    <name evidence="3" type="ORF">GJV77_05550</name>
</gene>
<evidence type="ECO:0000256" key="1">
    <source>
        <dbReference type="SAM" id="Phobius"/>
    </source>
</evidence>
<reference evidence="3 4" key="1">
    <citation type="journal article" date="2006" name="Int. J. Syst. Evol. Microbiol.">
        <title>Myroides pelagicus sp. nov., isolated from seawater in Thailand.</title>
        <authorList>
            <person name="Yoon J."/>
            <person name="Maneerat S."/>
            <person name="Kawai F."/>
            <person name="Yokota A."/>
        </authorList>
    </citation>
    <scope>NUCLEOTIDE SEQUENCE [LARGE SCALE GENOMIC DNA]</scope>
    <source>
        <strain evidence="3 4">SM1T</strain>
    </source>
</reference>
<dbReference type="AlphaFoldDB" id="A0A7K1GKJ1"/>
<keyword evidence="1" id="KW-0472">Membrane</keyword>
<keyword evidence="2" id="KW-0732">Signal</keyword>
<keyword evidence="1" id="KW-1133">Transmembrane helix</keyword>
<feature type="chain" id="PRO_5029531706" description="DUF4381 family protein" evidence="2">
    <location>
        <begin position="22"/>
        <end position="539"/>
    </location>
</feature>
<keyword evidence="1" id="KW-0812">Transmembrane</keyword>
<dbReference type="EMBL" id="WMJY01000009">
    <property type="protein sequence ID" value="MTH29387.1"/>
    <property type="molecule type" value="Genomic_DNA"/>
</dbReference>
<evidence type="ECO:0000256" key="2">
    <source>
        <dbReference type="SAM" id="SignalP"/>
    </source>
</evidence>
<feature type="signal peptide" evidence="2">
    <location>
        <begin position="1"/>
        <end position="21"/>
    </location>
</feature>
<sequence>MNKKILYILTSLLFFSTAIQAQPIIESKVDTTAIKIGGNIHYTITALADKGTRVHFPENNQLGAFEITQSYPTDTIVKNGKVELVKSYDLTNFDEGAYTLPQLPIIVDASVFKTDSIKINVLGVQVDTLKTPLYDIKGISYNQASFSTYWYYIIFVILSLAIGLALYLFIKYRQEKNLTEDDKYKTPYEKAVKKLKKLEEKKNWTRGDAKPYYSEMSIIVRNFLEDTFDISAREMTTHEIMMLLKNTLNIKKIKLKPEVVKEFKRILETSDLVKFAKSQPSENEIIGDTNKIQSIIDNLNEAYPISAATQTERIRLREERKKRRMRFRIWVPVGVSVVLMLITAIGYYFTSAGEREYNLFTFNKTKRLLEKEWITSTYGSNPGITISTPTVLVRKNETVLQEAKFEGLESIQQFKFNTLEDPFCIMLNNSITKKEFKAKEKDIIANAIKMITQNYKVTDIEYDTSDYDNANGVVGTIIEGHFKIEIVNSGKIEEKLFEGVLTQYGENRSLIFGFYQNNDELGSELLQRVFESIQYNSEN</sequence>
<evidence type="ECO:0008006" key="5">
    <source>
        <dbReference type="Google" id="ProtNLM"/>
    </source>
</evidence>
<feature type="transmembrane region" description="Helical" evidence="1">
    <location>
        <begin position="329"/>
        <end position="349"/>
    </location>
</feature>
<dbReference type="Proteomes" id="UP000488936">
    <property type="component" value="Unassembled WGS sequence"/>
</dbReference>
<comment type="caution">
    <text evidence="3">The sequence shown here is derived from an EMBL/GenBank/DDBJ whole genome shotgun (WGS) entry which is preliminary data.</text>
</comment>